<organism evidence="1">
    <name type="scientific">Tetraselmis sp. GSL018</name>
    <dbReference type="NCBI Taxonomy" id="582737"/>
    <lineage>
        <taxon>Eukaryota</taxon>
        <taxon>Viridiplantae</taxon>
        <taxon>Chlorophyta</taxon>
        <taxon>core chlorophytes</taxon>
        <taxon>Chlorodendrophyceae</taxon>
        <taxon>Chlorodendrales</taxon>
        <taxon>Chlorodendraceae</taxon>
        <taxon>Tetraselmis</taxon>
    </lineage>
</organism>
<sequence>MLLPRLPPPLKPPGKTPGTWFAFGSISSAWNPMPGGTPPRRRCRCLYSTRWRWRRI</sequence>
<dbReference type="EMBL" id="GBEZ01004324">
    <property type="protein sequence ID" value="JAC80884.1"/>
    <property type="molecule type" value="Transcribed_RNA"/>
</dbReference>
<proteinExistence type="predicted"/>
<gene>
    <name evidence="1" type="ORF">TSPGSL018_9197</name>
</gene>
<accession>A0A061SCV3</accession>
<reference evidence="1" key="1">
    <citation type="submission" date="2014-05" db="EMBL/GenBank/DDBJ databases">
        <title>The transcriptome of the halophilic microalga Tetraselmis sp. GSL018 isolated from the Great Salt Lake, Utah.</title>
        <authorList>
            <person name="Jinkerson R.E."/>
            <person name="D'Adamo S."/>
            <person name="Posewitz M.C."/>
        </authorList>
    </citation>
    <scope>NUCLEOTIDE SEQUENCE</scope>
    <source>
        <strain evidence="1">GSL018</strain>
    </source>
</reference>
<protein>
    <submittedName>
        <fullName evidence="1">Uncharacterized protein</fullName>
    </submittedName>
</protein>
<dbReference type="AlphaFoldDB" id="A0A061SCV3"/>
<evidence type="ECO:0000313" key="1">
    <source>
        <dbReference type="EMBL" id="JAC80884.1"/>
    </source>
</evidence>
<name>A0A061SCV3_9CHLO</name>